<feature type="region of interest" description="Disordered" evidence="1">
    <location>
        <begin position="524"/>
        <end position="544"/>
    </location>
</feature>
<feature type="compositionally biased region" description="Gly residues" evidence="1">
    <location>
        <begin position="24"/>
        <end position="34"/>
    </location>
</feature>
<dbReference type="InterPro" id="IPR004252">
    <property type="entry name" value="Probable_transposase_24"/>
</dbReference>
<dbReference type="Pfam" id="PF03004">
    <property type="entry name" value="Transposase_24"/>
    <property type="match status" value="1"/>
</dbReference>
<feature type="compositionally biased region" description="Basic and acidic residues" evidence="1">
    <location>
        <begin position="442"/>
        <end position="495"/>
    </location>
</feature>
<dbReference type="AlphaFoldDB" id="A0A8T0SKZ9"/>
<gene>
    <name evidence="2" type="ORF">PVAP13_5KG191121</name>
</gene>
<dbReference type="PANTHER" id="PTHR33157">
    <property type="entry name" value="AUTONOMOUS TRANSPOSABLE ELEMENT EN-1 MOSAIC PROTEIN-RELATED"/>
    <property type="match status" value="1"/>
</dbReference>
<proteinExistence type="predicted"/>
<feature type="region of interest" description="Disordered" evidence="1">
    <location>
        <begin position="1"/>
        <end position="93"/>
    </location>
</feature>
<organism evidence="2 3">
    <name type="scientific">Panicum virgatum</name>
    <name type="common">Blackwell switchgrass</name>
    <dbReference type="NCBI Taxonomy" id="38727"/>
    <lineage>
        <taxon>Eukaryota</taxon>
        <taxon>Viridiplantae</taxon>
        <taxon>Streptophyta</taxon>
        <taxon>Embryophyta</taxon>
        <taxon>Tracheophyta</taxon>
        <taxon>Spermatophyta</taxon>
        <taxon>Magnoliopsida</taxon>
        <taxon>Liliopsida</taxon>
        <taxon>Poales</taxon>
        <taxon>Poaceae</taxon>
        <taxon>PACMAD clade</taxon>
        <taxon>Panicoideae</taxon>
        <taxon>Panicodae</taxon>
        <taxon>Paniceae</taxon>
        <taxon>Panicinae</taxon>
        <taxon>Panicum</taxon>
        <taxon>Panicum sect. Hiantes</taxon>
    </lineage>
</organism>
<keyword evidence="3" id="KW-1185">Reference proteome</keyword>
<feature type="compositionally biased region" description="Acidic residues" evidence="1">
    <location>
        <begin position="81"/>
        <end position="93"/>
    </location>
</feature>
<evidence type="ECO:0000313" key="2">
    <source>
        <dbReference type="EMBL" id="KAG2597156.1"/>
    </source>
</evidence>
<evidence type="ECO:0000313" key="3">
    <source>
        <dbReference type="Proteomes" id="UP000823388"/>
    </source>
</evidence>
<dbReference type="Proteomes" id="UP000823388">
    <property type="component" value="Chromosome 5K"/>
</dbReference>
<feature type="compositionally biased region" description="Low complexity" evidence="1">
    <location>
        <begin position="1"/>
        <end position="17"/>
    </location>
</feature>
<accession>A0A8T0SKZ9</accession>
<reference evidence="2" key="1">
    <citation type="submission" date="2020-05" db="EMBL/GenBank/DDBJ databases">
        <title>WGS assembly of Panicum virgatum.</title>
        <authorList>
            <person name="Lovell J.T."/>
            <person name="Jenkins J."/>
            <person name="Shu S."/>
            <person name="Juenger T.E."/>
            <person name="Schmutz J."/>
        </authorList>
    </citation>
    <scope>NUCLEOTIDE SEQUENCE</scope>
    <source>
        <strain evidence="2">AP13</strain>
    </source>
</reference>
<sequence>MRIALSSSNQNGSASNGRTREGGRGVSSGRGDASGRGSSVSTRSKKSRRISMSSQTADINQEQEQQEQDIPEQDPNRGVEDGEAGDAEMEDSVDEDFYERGPALMPPVPREEDKVVLTPVGDRQWRESFVSKESRSPNGIIGLLIRRNYPGIVTYKGSRVAAQKVCHYSVVPEPTPNSTQQPTSALHKIETKFWYYFKWADGKKVGAKRVVRNVIKNLLPNAFYEARLRSIIAYHRHVRKVYISRSEACKMYPPVQQYMQAIPYWFATCPNAWRMLAEMWNTPEWIAKSRAGRARKEKKLRIHRQGSASAARYQRNMEKKLKRPVPKIEAYLMARTEEGKDYADIDAHDNVMAYAEACETLHGPDFEWDKEPIDGVAAYKSGHGKKHGRYLVGDGMISTPIVLREVRVSSTAGEPTDQPPPPPQQRRRLNPEEAQQIEQHMHEEMEQWRQQEHEVMERKLQQEREEMERKLQQEREDMERKMQQKHTQMEQKLQQEQEAWESEIQPEREYYKTAISAITERLQMDLPPPPRPQPGHAIFSHLST</sequence>
<protein>
    <submittedName>
        <fullName evidence="2">Uncharacterized protein</fullName>
    </submittedName>
</protein>
<dbReference type="GO" id="GO:0032196">
    <property type="term" value="P:transposition"/>
    <property type="evidence" value="ECO:0007669"/>
    <property type="project" value="InterPro"/>
</dbReference>
<feature type="region of interest" description="Disordered" evidence="1">
    <location>
        <begin position="410"/>
        <end position="429"/>
    </location>
</feature>
<feature type="compositionally biased region" description="Low complexity" evidence="1">
    <location>
        <begin position="50"/>
        <end position="63"/>
    </location>
</feature>
<evidence type="ECO:0000256" key="1">
    <source>
        <dbReference type="SAM" id="MobiDB-lite"/>
    </source>
</evidence>
<dbReference type="EMBL" id="CM029045">
    <property type="protein sequence ID" value="KAG2597156.1"/>
    <property type="molecule type" value="Genomic_DNA"/>
</dbReference>
<name>A0A8T0SKZ9_PANVG</name>
<feature type="region of interest" description="Disordered" evidence="1">
    <location>
        <begin position="442"/>
        <end position="506"/>
    </location>
</feature>
<dbReference type="InterPro" id="IPR039266">
    <property type="entry name" value="EN-1/SPM"/>
</dbReference>
<dbReference type="PANTHER" id="PTHR33157:SF12">
    <property type="entry name" value="TRANSPOSASE TNP1_EN_SPM-LIKE DOMAIN-CONTAINING PROTEIN"/>
    <property type="match status" value="1"/>
</dbReference>
<comment type="caution">
    <text evidence="2">The sequence shown here is derived from an EMBL/GenBank/DDBJ whole genome shotgun (WGS) entry which is preliminary data.</text>
</comment>